<feature type="domain" description="AB hydrolase-1" evidence="2">
    <location>
        <begin position="22"/>
        <end position="259"/>
    </location>
</feature>
<evidence type="ECO:0000313" key="3">
    <source>
        <dbReference type="EMBL" id="TDT43671.1"/>
    </source>
</evidence>
<dbReference type="InterPro" id="IPR029058">
    <property type="entry name" value="AB_hydrolase_fold"/>
</dbReference>
<dbReference type="SUPFAM" id="SSF53474">
    <property type="entry name" value="alpha/beta-Hydrolases"/>
    <property type="match status" value="1"/>
</dbReference>
<organism evidence="3 4">
    <name type="scientific">Maribacter spongiicola</name>
    <dbReference type="NCBI Taxonomy" id="1206753"/>
    <lineage>
        <taxon>Bacteria</taxon>
        <taxon>Pseudomonadati</taxon>
        <taxon>Bacteroidota</taxon>
        <taxon>Flavobacteriia</taxon>
        <taxon>Flavobacteriales</taxon>
        <taxon>Flavobacteriaceae</taxon>
        <taxon>Maribacter</taxon>
    </lineage>
</organism>
<dbReference type="PANTHER" id="PTHR43039">
    <property type="entry name" value="ESTERASE-RELATED"/>
    <property type="match status" value="1"/>
</dbReference>
<gene>
    <name evidence="3" type="ORF">CLV90_2793</name>
</gene>
<proteinExistence type="inferred from homology"/>
<sequence>MRMDILKRNNVKVFGNGTRVIMFAHGFGCDQNMWRFISPAFVDDYKIVQFDYVGCGKSDTSAYNEGKYGSLYGYAQDVLDICDVLNLQNVIFIGHSVSSMIGVLASLQAPKVFKNLILVSPSSKYINDTDYVGGFSKEDLEGLLDVMDNNYTGWAKFLAPMVMKNAERPELTEELENSFCAADPAINRNFARVTFFSDNRDDIVRVKLPTLILQCAEDDIAPDTVGEFIHKKISGSTIVRMKATGHCPHMSHPEETIAAIKKFLAEAG</sequence>
<comment type="similarity">
    <text evidence="1">Belongs to the AB hydrolase superfamily.</text>
</comment>
<dbReference type="Proteomes" id="UP000294749">
    <property type="component" value="Unassembled WGS sequence"/>
</dbReference>
<keyword evidence="4" id="KW-1185">Reference proteome</keyword>
<dbReference type="Gene3D" id="3.40.50.1820">
    <property type="entry name" value="alpha/beta hydrolase"/>
    <property type="match status" value="1"/>
</dbReference>
<name>A0A4R7JYS4_9FLAO</name>
<dbReference type="InterPro" id="IPR000073">
    <property type="entry name" value="AB_hydrolase_1"/>
</dbReference>
<reference evidence="3 4" key="1">
    <citation type="submission" date="2019-03" db="EMBL/GenBank/DDBJ databases">
        <title>Genomic Encyclopedia of Archaeal and Bacterial Type Strains, Phase II (KMG-II): from individual species to whole genera.</title>
        <authorList>
            <person name="Goeker M."/>
        </authorList>
    </citation>
    <scope>NUCLEOTIDE SEQUENCE [LARGE SCALE GENOMIC DNA]</scope>
    <source>
        <strain evidence="3 4">DSM 25233</strain>
    </source>
</reference>
<dbReference type="AlphaFoldDB" id="A0A4R7JYS4"/>
<evidence type="ECO:0000313" key="4">
    <source>
        <dbReference type="Proteomes" id="UP000294749"/>
    </source>
</evidence>
<protein>
    <submittedName>
        <fullName evidence="3">Sigma-B regulation protein RsbQ</fullName>
    </submittedName>
</protein>
<comment type="caution">
    <text evidence="3">The sequence shown here is derived from an EMBL/GenBank/DDBJ whole genome shotgun (WGS) entry which is preliminary data.</text>
</comment>
<accession>A0A4R7JYS4</accession>
<evidence type="ECO:0000259" key="2">
    <source>
        <dbReference type="Pfam" id="PF12697"/>
    </source>
</evidence>
<evidence type="ECO:0000256" key="1">
    <source>
        <dbReference type="ARBA" id="ARBA00008645"/>
    </source>
</evidence>
<dbReference type="EMBL" id="SOAY01000012">
    <property type="protein sequence ID" value="TDT43671.1"/>
    <property type="molecule type" value="Genomic_DNA"/>
</dbReference>
<dbReference type="Pfam" id="PF12697">
    <property type="entry name" value="Abhydrolase_6"/>
    <property type="match status" value="1"/>
</dbReference>